<dbReference type="AlphaFoldDB" id="X6MN85"/>
<feature type="non-terminal residue" evidence="3">
    <location>
        <position position="156"/>
    </location>
</feature>
<evidence type="ECO:0000313" key="3">
    <source>
        <dbReference type="EMBL" id="ETO14565.1"/>
    </source>
</evidence>
<dbReference type="Pfam" id="PF07002">
    <property type="entry name" value="Copine"/>
    <property type="match status" value="1"/>
</dbReference>
<gene>
    <name evidence="3" type="ORF">RFI_22801</name>
</gene>
<keyword evidence="1" id="KW-0812">Transmembrane</keyword>
<feature type="domain" description="WW" evidence="2">
    <location>
        <begin position="127"/>
        <end position="156"/>
    </location>
</feature>
<protein>
    <recommendedName>
        <fullName evidence="2">WW domain-containing protein</fullName>
    </recommendedName>
</protein>
<dbReference type="Proteomes" id="UP000023152">
    <property type="component" value="Unassembled WGS sequence"/>
</dbReference>
<feature type="transmembrane region" description="Helical" evidence="1">
    <location>
        <begin position="6"/>
        <end position="24"/>
    </location>
</feature>
<dbReference type="PANTHER" id="PTHR10857">
    <property type="entry name" value="COPINE"/>
    <property type="match status" value="1"/>
</dbReference>
<dbReference type="GO" id="GO:0005886">
    <property type="term" value="C:plasma membrane"/>
    <property type="evidence" value="ECO:0007669"/>
    <property type="project" value="TreeGrafter"/>
</dbReference>
<dbReference type="CDD" id="cd00201">
    <property type="entry name" value="WW"/>
    <property type="match status" value="1"/>
</dbReference>
<dbReference type="GO" id="GO:0005544">
    <property type="term" value="F:calcium-dependent phospholipid binding"/>
    <property type="evidence" value="ECO:0007669"/>
    <property type="project" value="InterPro"/>
</dbReference>
<dbReference type="Gene3D" id="2.20.70.10">
    <property type="match status" value="1"/>
</dbReference>
<keyword evidence="1" id="KW-0472">Membrane</keyword>
<dbReference type="EMBL" id="ASPP01019965">
    <property type="protein sequence ID" value="ETO14565.1"/>
    <property type="molecule type" value="Genomic_DNA"/>
</dbReference>
<dbReference type="InterPro" id="IPR045052">
    <property type="entry name" value="Copine"/>
</dbReference>
<dbReference type="PANTHER" id="PTHR10857:SF106">
    <property type="entry name" value="C2 DOMAIN-CONTAINING PROTEIN"/>
    <property type="match status" value="1"/>
</dbReference>
<accession>X6MN85</accession>
<dbReference type="Pfam" id="PF00397">
    <property type="entry name" value="WW"/>
    <property type="match status" value="1"/>
</dbReference>
<reference evidence="3 4" key="1">
    <citation type="journal article" date="2013" name="Curr. Biol.">
        <title>The Genome of the Foraminiferan Reticulomyxa filosa.</title>
        <authorList>
            <person name="Glockner G."/>
            <person name="Hulsmann N."/>
            <person name="Schleicher M."/>
            <person name="Noegel A.A."/>
            <person name="Eichinger L."/>
            <person name="Gallinger C."/>
            <person name="Pawlowski J."/>
            <person name="Sierra R."/>
            <person name="Euteneuer U."/>
            <person name="Pillet L."/>
            <person name="Moustafa A."/>
            <person name="Platzer M."/>
            <person name="Groth M."/>
            <person name="Szafranski K."/>
            <person name="Schliwa M."/>
        </authorList>
    </citation>
    <scope>NUCLEOTIDE SEQUENCE [LARGE SCALE GENOMIC DNA]</scope>
</reference>
<name>X6MN85_RETFI</name>
<dbReference type="InterPro" id="IPR001202">
    <property type="entry name" value="WW_dom"/>
</dbReference>
<organism evidence="3 4">
    <name type="scientific">Reticulomyxa filosa</name>
    <dbReference type="NCBI Taxonomy" id="46433"/>
    <lineage>
        <taxon>Eukaryota</taxon>
        <taxon>Sar</taxon>
        <taxon>Rhizaria</taxon>
        <taxon>Retaria</taxon>
        <taxon>Foraminifera</taxon>
        <taxon>Monothalamids</taxon>
        <taxon>Reticulomyxidae</taxon>
        <taxon>Reticulomyxa</taxon>
    </lineage>
</organism>
<keyword evidence="1" id="KW-1133">Transmembrane helix</keyword>
<keyword evidence="4" id="KW-1185">Reference proteome</keyword>
<evidence type="ECO:0000256" key="1">
    <source>
        <dbReference type="SAM" id="Phobius"/>
    </source>
</evidence>
<dbReference type="PROSITE" id="PS50020">
    <property type="entry name" value="WW_DOMAIN_2"/>
    <property type="match status" value="1"/>
</dbReference>
<dbReference type="OrthoDB" id="5855668at2759"/>
<dbReference type="InterPro" id="IPR036020">
    <property type="entry name" value="WW_dom_sf"/>
</dbReference>
<dbReference type="InterPro" id="IPR010734">
    <property type="entry name" value="Copine_C"/>
</dbReference>
<sequence length="156" mass="17768">MAANKYLPLSVIIVGVGMADFYLMKQLDADSGALQASTGQTAKRDIVQFVSFQDYSKILTNEKGEPIGLAETNFAQLSRETLKEVPLQFMNSDFEIQESEEPKMKTTSEHFDERPTDIHKFHHSVEPPLPPGWKKAYDVDGTPYYLNYNDKTTQWE</sequence>
<dbReference type="SMART" id="SM00456">
    <property type="entry name" value="WW"/>
    <property type="match status" value="1"/>
</dbReference>
<dbReference type="SUPFAM" id="SSF51045">
    <property type="entry name" value="WW domain"/>
    <property type="match status" value="1"/>
</dbReference>
<evidence type="ECO:0000313" key="4">
    <source>
        <dbReference type="Proteomes" id="UP000023152"/>
    </source>
</evidence>
<comment type="caution">
    <text evidence="3">The sequence shown here is derived from an EMBL/GenBank/DDBJ whole genome shotgun (WGS) entry which is preliminary data.</text>
</comment>
<proteinExistence type="predicted"/>
<dbReference type="GO" id="GO:0071277">
    <property type="term" value="P:cellular response to calcium ion"/>
    <property type="evidence" value="ECO:0007669"/>
    <property type="project" value="TreeGrafter"/>
</dbReference>
<evidence type="ECO:0000259" key="2">
    <source>
        <dbReference type="PROSITE" id="PS50020"/>
    </source>
</evidence>